<organism evidence="14 15">
    <name type="scientific">Symbiochloris irregularis</name>
    <dbReference type="NCBI Taxonomy" id="706552"/>
    <lineage>
        <taxon>Eukaryota</taxon>
        <taxon>Viridiplantae</taxon>
        <taxon>Chlorophyta</taxon>
        <taxon>core chlorophytes</taxon>
        <taxon>Trebouxiophyceae</taxon>
        <taxon>Trebouxiales</taxon>
        <taxon>Trebouxiaceae</taxon>
        <taxon>Symbiochloris</taxon>
    </lineage>
</organism>
<dbReference type="GO" id="GO:0090524">
    <property type="term" value="F:cytochrome-b5 reductase activity, acting on NADH"/>
    <property type="evidence" value="ECO:0007669"/>
    <property type="project" value="UniProtKB-EC"/>
</dbReference>
<evidence type="ECO:0000256" key="7">
    <source>
        <dbReference type="ARBA" id="ARBA00023027"/>
    </source>
</evidence>
<dbReference type="InterPro" id="IPR001709">
    <property type="entry name" value="Flavoprot_Pyr_Nucl_cyt_Rdtase"/>
</dbReference>
<evidence type="ECO:0000256" key="11">
    <source>
        <dbReference type="RuleBase" id="RU361226"/>
    </source>
</evidence>
<dbReference type="CDD" id="cd06183">
    <property type="entry name" value="cyt_b5_reduct_like"/>
    <property type="match status" value="1"/>
</dbReference>
<name>A0AAW1P9J8_9CHLO</name>
<evidence type="ECO:0000256" key="9">
    <source>
        <dbReference type="ARBA" id="ARBA00047682"/>
    </source>
</evidence>
<comment type="cofactor">
    <cofactor evidence="1 10 11">
        <name>FAD</name>
        <dbReference type="ChEBI" id="CHEBI:57692"/>
    </cofactor>
</comment>
<protein>
    <recommendedName>
        <fullName evidence="11">NADH-cytochrome b5 reductase</fullName>
        <ecNumber evidence="11">1.6.2.2</ecNumber>
    </recommendedName>
</protein>
<dbReference type="InterPro" id="IPR017938">
    <property type="entry name" value="Riboflavin_synthase-like_b-brl"/>
</dbReference>
<feature type="binding site" evidence="10">
    <location>
        <position position="173"/>
    </location>
    <ligand>
        <name>FAD</name>
        <dbReference type="ChEBI" id="CHEBI:57692"/>
    </ligand>
</feature>
<keyword evidence="12" id="KW-0732">Signal</keyword>
<dbReference type="Gene3D" id="2.40.30.10">
    <property type="entry name" value="Translation factors"/>
    <property type="match status" value="1"/>
</dbReference>
<dbReference type="EC" id="1.6.2.2" evidence="11"/>
<dbReference type="InterPro" id="IPR039261">
    <property type="entry name" value="FNR_nucleotide-bd"/>
</dbReference>
<dbReference type="PANTHER" id="PTHR19370">
    <property type="entry name" value="NADH-CYTOCHROME B5 REDUCTASE"/>
    <property type="match status" value="1"/>
</dbReference>
<dbReference type="EMBL" id="JALJOQ010000038">
    <property type="protein sequence ID" value="KAK9806415.1"/>
    <property type="molecule type" value="Genomic_DNA"/>
</dbReference>
<dbReference type="Gene3D" id="3.40.50.80">
    <property type="entry name" value="Nucleotide-binding domain of ferredoxin-NADP reductase (FNR) module"/>
    <property type="match status" value="1"/>
</dbReference>
<dbReference type="SUPFAM" id="SSF52343">
    <property type="entry name" value="Ferredoxin reductase-like, C-terminal NADP-linked domain"/>
    <property type="match status" value="1"/>
</dbReference>
<evidence type="ECO:0000256" key="6">
    <source>
        <dbReference type="ARBA" id="ARBA00023002"/>
    </source>
</evidence>
<evidence type="ECO:0000256" key="1">
    <source>
        <dbReference type="ARBA" id="ARBA00001974"/>
    </source>
</evidence>
<feature type="binding site" evidence="10">
    <location>
        <position position="131"/>
    </location>
    <ligand>
        <name>FAD</name>
        <dbReference type="ChEBI" id="CHEBI:57692"/>
    </ligand>
</feature>
<feature type="binding site" evidence="10">
    <location>
        <position position="122"/>
    </location>
    <ligand>
        <name>FAD</name>
        <dbReference type="ChEBI" id="CHEBI:57692"/>
    </ligand>
</feature>
<dbReference type="AlphaFoldDB" id="A0AAW1P9J8"/>
<feature type="binding site" evidence="10">
    <location>
        <position position="130"/>
    </location>
    <ligand>
        <name>FAD</name>
        <dbReference type="ChEBI" id="CHEBI:57692"/>
    </ligand>
</feature>
<dbReference type="SUPFAM" id="SSF63380">
    <property type="entry name" value="Riboflavin synthase domain-like"/>
    <property type="match status" value="1"/>
</dbReference>
<keyword evidence="4 10" id="KW-0285">Flavoprotein</keyword>
<dbReference type="PRINTS" id="PR00406">
    <property type="entry name" value="CYTB5RDTASE"/>
</dbReference>
<gene>
    <name evidence="14" type="ORF">WJX73_003653</name>
</gene>
<evidence type="ECO:0000256" key="12">
    <source>
        <dbReference type="SAM" id="SignalP"/>
    </source>
</evidence>
<evidence type="ECO:0000256" key="2">
    <source>
        <dbReference type="ARBA" id="ARBA00004173"/>
    </source>
</evidence>
<dbReference type="FunFam" id="3.40.50.80:FF:000009">
    <property type="entry name" value="NADH-cytochrome b5 reductase"/>
    <property type="match status" value="1"/>
</dbReference>
<comment type="subcellular location">
    <subcellularLocation>
        <location evidence="2">Mitochondrion</location>
    </subcellularLocation>
</comment>
<feature type="binding site" evidence="10">
    <location>
        <position position="106"/>
    </location>
    <ligand>
        <name>FAD</name>
        <dbReference type="ChEBI" id="CHEBI:57692"/>
    </ligand>
</feature>
<evidence type="ECO:0000256" key="5">
    <source>
        <dbReference type="ARBA" id="ARBA00022827"/>
    </source>
</evidence>
<evidence type="ECO:0000256" key="3">
    <source>
        <dbReference type="ARBA" id="ARBA00006105"/>
    </source>
</evidence>
<comment type="caution">
    <text evidence="14">The sequence shown here is derived from an EMBL/GenBank/DDBJ whole genome shotgun (WGS) entry which is preliminary data.</text>
</comment>
<reference evidence="14 15" key="1">
    <citation type="journal article" date="2024" name="Nat. Commun.">
        <title>Phylogenomics reveals the evolutionary origins of lichenization in chlorophyte algae.</title>
        <authorList>
            <person name="Puginier C."/>
            <person name="Libourel C."/>
            <person name="Otte J."/>
            <person name="Skaloud P."/>
            <person name="Haon M."/>
            <person name="Grisel S."/>
            <person name="Petersen M."/>
            <person name="Berrin J.G."/>
            <person name="Delaux P.M."/>
            <person name="Dal Grande F."/>
            <person name="Keller J."/>
        </authorList>
    </citation>
    <scope>NUCLEOTIDE SEQUENCE [LARGE SCALE GENOMIC DNA]</scope>
    <source>
        <strain evidence="14 15">SAG 2036</strain>
    </source>
</reference>
<dbReference type="Pfam" id="PF00970">
    <property type="entry name" value="FAD_binding_6"/>
    <property type="match status" value="1"/>
</dbReference>
<comment type="similarity">
    <text evidence="3 11">Belongs to the flavoprotein pyridine nucleotide cytochrome reductase family.</text>
</comment>
<dbReference type="GO" id="GO:0005739">
    <property type="term" value="C:mitochondrion"/>
    <property type="evidence" value="ECO:0007669"/>
    <property type="project" value="UniProtKB-SubCell"/>
</dbReference>
<feature type="chain" id="PRO_5043351513" description="NADH-cytochrome b5 reductase" evidence="12">
    <location>
        <begin position="17"/>
        <end position="301"/>
    </location>
</feature>
<proteinExistence type="inferred from homology"/>
<evidence type="ECO:0000313" key="15">
    <source>
        <dbReference type="Proteomes" id="UP001465755"/>
    </source>
</evidence>
<keyword evidence="6 11" id="KW-0560">Oxidoreductase</keyword>
<keyword evidence="7 11" id="KW-0520">NAD</keyword>
<keyword evidence="5 10" id="KW-0274">FAD</keyword>
<dbReference type="InterPro" id="IPR001834">
    <property type="entry name" value="CBR-like"/>
</dbReference>
<dbReference type="PROSITE" id="PS51384">
    <property type="entry name" value="FAD_FR"/>
    <property type="match status" value="1"/>
</dbReference>
<feature type="binding site" evidence="10">
    <location>
        <position position="124"/>
    </location>
    <ligand>
        <name>FAD</name>
        <dbReference type="ChEBI" id="CHEBI:57692"/>
    </ligand>
</feature>
<dbReference type="InterPro" id="IPR001433">
    <property type="entry name" value="OxRdtase_FAD/NAD-bd"/>
</dbReference>
<dbReference type="Proteomes" id="UP001465755">
    <property type="component" value="Unassembled WGS sequence"/>
</dbReference>
<evidence type="ECO:0000259" key="13">
    <source>
        <dbReference type="PROSITE" id="PS51384"/>
    </source>
</evidence>
<dbReference type="InterPro" id="IPR017927">
    <property type="entry name" value="FAD-bd_FR_type"/>
</dbReference>
<dbReference type="Pfam" id="PF00175">
    <property type="entry name" value="NAD_binding_1"/>
    <property type="match status" value="1"/>
</dbReference>
<feature type="signal peptide" evidence="12">
    <location>
        <begin position="1"/>
        <end position="16"/>
    </location>
</feature>
<feature type="domain" description="FAD-binding FR-type" evidence="13">
    <location>
        <begin position="46"/>
        <end position="156"/>
    </location>
</feature>
<dbReference type="FunFam" id="2.40.30.10:FF:000032">
    <property type="entry name" value="NADH-cytochrome b5 reductase"/>
    <property type="match status" value="1"/>
</dbReference>
<feature type="binding site" evidence="10">
    <location>
        <position position="132"/>
    </location>
    <ligand>
        <name>FAD</name>
        <dbReference type="ChEBI" id="CHEBI:57692"/>
    </ligand>
</feature>
<sequence length="301" mass="32982">MLGLRLFSSRAVGALAASVGAATVLKAYSDSPARAEAEAPGALNPDEWRAFKLRSKEQVTHDTTRFRFDLPDKNQTFGLHVASCFVTRAAVGDEKEDGSKKFVIRPYTPCSEPTAKGYFDLVIKVYPGGKISNHVLSLKEGDELECKGPINKLEYKPNMKKSIGMIAGGSGLTPMLQVIQAIVGNPEDKTKVTFLFANKTEEDIILRKELDELAKKHDNLKIHYVVDKASSKDWKYTTGHVNKELVQQQLPPPGSDSLILVCGPPPMMKAISGDKVSPKDQGELSGVLKDAGFTKEQVYKF</sequence>
<dbReference type="PRINTS" id="PR00371">
    <property type="entry name" value="FPNCR"/>
</dbReference>
<evidence type="ECO:0000313" key="14">
    <source>
        <dbReference type="EMBL" id="KAK9806415.1"/>
    </source>
</evidence>
<evidence type="ECO:0000256" key="10">
    <source>
        <dbReference type="PIRSR" id="PIRSR601834-1"/>
    </source>
</evidence>
<feature type="binding site" evidence="10">
    <location>
        <position position="105"/>
    </location>
    <ligand>
        <name>FAD</name>
        <dbReference type="ChEBI" id="CHEBI:57692"/>
    </ligand>
</feature>
<dbReference type="PANTHER" id="PTHR19370:SF171">
    <property type="entry name" value="NADH-CYTOCHROME B5 REDUCTASE 2"/>
    <property type="match status" value="1"/>
</dbReference>
<comment type="catalytic activity">
    <reaction evidence="9 11">
        <text>2 Fe(III)-[cytochrome b5] + NADH = 2 Fe(II)-[cytochrome b5] + NAD(+) + H(+)</text>
        <dbReference type="Rhea" id="RHEA:46680"/>
        <dbReference type="Rhea" id="RHEA-COMP:10438"/>
        <dbReference type="Rhea" id="RHEA-COMP:10439"/>
        <dbReference type="ChEBI" id="CHEBI:15378"/>
        <dbReference type="ChEBI" id="CHEBI:29033"/>
        <dbReference type="ChEBI" id="CHEBI:29034"/>
        <dbReference type="ChEBI" id="CHEBI:57540"/>
        <dbReference type="ChEBI" id="CHEBI:57945"/>
        <dbReference type="EC" id="1.6.2.2"/>
    </reaction>
</comment>
<keyword evidence="15" id="KW-1185">Reference proteome</keyword>
<accession>A0AAW1P9J8</accession>
<dbReference type="InterPro" id="IPR008333">
    <property type="entry name" value="Cbr1-like_FAD-bd_dom"/>
</dbReference>
<evidence type="ECO:0000256" key="8">
    <source>
        <dbReference type="ARBA" id="ARBA00023128"/>
    </source>
</evidence>
<keyword evidence="8" id="KW-0496">Mitochondrion</keyword>
<feature type="binding site" evidence="10">
    <location>
        <position position="107"/>
    </location>
    <ligand>
        <name>FAD</name>
        <dbReference type="ChEBI" id="CHEBI:57692"/>
    </ligand>
</feature>
<evidence type="ECO:0000256" key="4">
    <source>
        <dbReference type="ARBA" id="ARBA00022630"/>
    </source>
</evidence>